<reference evidence="4" key="1">
    <citation type="submission" date="2024-06" db="EMBL/GenBank/DDBJ databases">
        <authorList>
            <person name="Liu X."/>
            <person name="Lenzi L."/>
            <person name="Haldenby T S."/>
            <person name="Uol C."/>
        </authorList>
    </citation>
    <scope>NUCLEOTIDE SEQUENCE</scope>
</reference>
<evidence type="ECO:0000256" key="2">
    <source>
        <dbReference type="SAM" id="Phobius"/>
    </source>
</evidence>
<keyword evidence="2" id="KW-0472">Membrane</keyword>
<feature type="chain" id="PRO_5044010822" evidence="3">
    <location>
        <begin position="24"/>
        <end position="1400"/>
    </location>
</feature>
<evidence type="ECO:0000256" key="3">
    <source>
        <dbReference type="SAM" id="SignalP"/>
    </source>
</evidence>
<feature type="region of interest" description="Disordered" evidence="1">
    <location>
        <begin position="1364"/>
        <end position="1400"/>
    </location>
</feature>
<evidence type="ECO:0000256" key="1">
    <source>
        <dbReference type="SAM" id="MobiDB-lite"/>
    </source>
</evidence>
<keyword evidence="2" id="KW-0812">Transmembrane</keyword>
<proteinExistence type="predicted"/>
<feature type="compositionally biased region" description="Basic and acidic residues" evidence="1">
    <location>
        <begin position="1384"/>
        <end position="1400"/>
    </location>
</feature>
<feature type="transmembrane region" description="Helical" evidence="2">
    <location>
        <begin position="1175"/>
        <end position="1199"/>
    </location>
</feature>
<name>A0AAV2U0G6_CALDB</name>
<evidence type="ECO:0000313" key="5">
    <source>
        <dbReference type="Proteomes" id="UP001497525"/>
    </source>
</evidence>
<keyword evidence="3" id="KW-0732">Signal</keyword>
<organism evidence="4 5">
    <name type="scientific">Calicophoron daubneyi</name>
    <name type="common">Rumen fluke</name>
    <name type="synonym">Paramphistomum daubneyi</name>
    <dbReference type="NCBI Taxonomy" id="300641"/>
    <lineage>
        <taxon>Eukaryota</taxon>
        <taxon>Metazoa</taxon>
        <taxon>Spiralia</taxon>
        <taxon>Lophotrochozoa</taxon>
        <taxon>Platyhelminthes</taxon>
        <taxon>Trematoda</taxon>
        <taxon>Digenea</taxon>
        <taxon>Plagiorchiida</taxon>
        <taxon>Pronocephalata</taxon>
        <taxon>Paramphistomoidea</taxon>
        <taxon>Paramphistomidae</taxon>
        <taxon>Calicophoron</taxon>
    </lineage>
</organism>
<feature type="compositionally biased region" description="Basic and acidic residues" evidence="1">
    <location>
        <begin position="1368"/>
        <end position="1377"/>
    </location>
</feature>
<keyword evidence="2" id="KW-1133">Transmembrane helix</keyword>
<dbReference type="Proteomes" id="UP001497525">
    <property type="component" value="Unassembled WGS sequence"/>
</dbReference>
<sequence length="1400" mass="160036">MLNCWTKLVLCIVILQGQTNVLGILIEMKPTQDIIYKSRFSRIQVCARRNVGAKCNVGTDVTCAIEMALNTDTEGTSYTFKELVATRNLSTGVYYIRCSSANGLWSGSVKKLLLPNRATFVDCSAAPKLITFDNIWPVHRVCCARHRLRTEWVRHFDKRWSVCQPLSCSVSSRQLIVFDGELFFREMRSAPPKKVWIHCGGTFSHAIYLSKPPVTYIQLKLNPSDAVILKNEVKTLEVCVGWNDEDGCEKDLDEHAFIHCLVRGVDPLSGLPQQQILSFMDRINVSKIKQGIYEINCSESSMNIKTTVIKAIIEFGSYQWDCSYAPSLIVLDSGKNEYEFCRYEVSTTSEWFTILENLNLIRRPFYCEAYPPGLVFFNGTLRMDKSTASTGLYNIACLDGQFEKTVIFTHHMEDMTIRISPSKLAIDNSALGHIRVFPELKGAKQSVQSELRYLFPVTCHLKYLFMYDNFKMNFEETIAFRQLPEGPLELNCSIKSLKISQFFVKDIISTGKYPRICNIPTSVKLDAGSGIYVNCPDYSLKKSIIHAAAAFDSDVQCVDLDDNMKYEGGKLTYVDGEKALGYRPLICSGKKRNAKVLVEGAEWRLEPDQIQPFYIFKGGRKGINFFFTNGTYKLKDVDYRCAMDIDEEALGENNLKEGNFIDFHKLEDNLRSARYTVVCHAQKGARKGKTRLTIVRDDELKLTIQSPGQSVYWDDEPLPRFYCTLTVVDNPDLLGAEKNKTRWACTNPDHNLTEYGNQLRVNNETAFGEHWCYCYYTRSWAGEQLFKFVDFVFIFRSGLTRAPEITYTPVEKFVYTFDEDLPEIKCKSDQAVTWSRISGSLTRVKDEKKSSDVLVIGNEFYEGSIHGTFRCSSEFRNSCLSSLVLIMQTDLNLNLEFRPRNRHQEPGRTFTCRSKSIRSFSHDIRIRGISTGALTFINQRSVKAGKTDPRNPFLHLVCEMDLTYLGEELGKQRSEFLYQLAERVPLSVYPKDKSLQHGSNILCFNLLVGSVSPPHFWLRFYPTDYQFVKLFGTKELIDKNFVGGDYSFYCQQFLPYRPVCKIAISFAVEELPSKVRLMPVHVNKSLDFIECTCNGHPKDNILFHWKIIKSPDGYFKIVGNRLHITHFSMYGRLRVRCWITCPGLVQTIFDEQEYLYVGPHMSDDLLSAKWSYGRLLPFLIMNFWWSVAFVCIAVSLIRLTSVDVESQARKVTRWELQKATKLGKLDVAIKQSDIGPSYNTVRSLCGHFANLHEMIDRIGPAVVRKGLDISRHRQLYKDNVDSRLKLRVADDFQHSMATYESSIAEPTASSHTIPLHRGSILLPRRSFMQSVAPKRDSILITDPSRLRNRRPSLDIHLASQADSIFADTTEKSRRTEMSESVGDGSRDSSHTRQEEALPSR</sequence>
<protein>
    <submittedName>
        <fullName evidence="4">Uncharacterized protein</fullName>
    </submittedName>
</protein>
<feature type="signal peptide" evidence="3">
    <location>
        <begin position="1"/>
        <end position="23"/>
    </location>
</feature>
<evidence type="ECO:0000313" key="4">
    <source>
        <dbReference type="EMBL" id="CAL5142127.1"/>
    </source>
</evidence>
<accession>A0AAV2U0G6</accession>
<comment type="caution">
    <text evidence="4">The sequence shown here is derived from an EMBL/GenBank/DDBJ whole genome shotgun (WGS) entry which is preliminary data.</text>
</comment>
<dbReference type="EMBL" id="CAXLJL010000967">
    <property type="protein sequence ID" value="CAL5142127.1"/>
    <property type="molecule type" value="Genomic_DNA"/>
</dbReference>
<gene>
    <name evidence="4" type="ORF">CDAUBV1_LOCUS17401</name>
</gene>